<dbReference type="OrthoDB" id="5076719at2759"/>
<reference evidence="3" key="1">
    <citation type="journal article" date="2021" name="Nat. Commun.">
        <title>Genetic determinants of endophytism in the Arabidopsis root mycobiome.</title>
        <authorList>
            <person name="Mesny F."/>
            <person name="Miyauchi S."/>
            <person name="Thiergart T."/>
            <person name="Pickel B."/>
            <person name="Atanasova L."/>
            <person name="Karlsson M."/>
            <person name="Huettel B."/>
            <person name="Barry K.W."/>
            <person name="Haridas S."/>
            <person name="Chen C."/>
            <person name="Bauer D."/>
            <person name="Andreopoulos W."/>
            <person name="Pangilinan J."/>
            <person name="LaButti K."/>
            <person name="Riley R."/>
            <person name="Lipzen A."/>
            <person name="Clum A."/>
            <person name="Drula E."/>
            <person name="Henrissat B."/>
            <person name="Kohler A."/>
            <person name="Grigoriev I.V."/>
            <person name="Martin F.M."/>
            <person name="Hacquard S."/>
        </authorList>
    </citation>
    <scope>NUCLEOTIDE SEQUENCE</scope>
    <source>
        <strain evidence="3">MPI-CAGE-AT-0021</strain>
    </source>
</reference>
<feature type="transmembrane region" description="Helical" evidence="2">
    <location>
        <begin position="90"/>
        <end position="107"/>
    </location>
</feature>
<keyword evidence="2" id="KW-0472">Membrane</keyword>
<feature type="transmembrane region" description="Helical" evidence="2">
    <location>
        <begin position="213"/>
        <end position="232"/>
    </location>
</feature>
<accession>A0A9P9DDQ1</accession>
<keyword evidence="2" id="KW-1133">Transmembrane helix</keyword>
<feature type="region of interest" description="Disordered" evidence="1">
    <location>
        <begin position="292"/>
        <end position="316"/>
    </location>
</feature>
<sequence>MSDSSRDSRGTLVPPWFVNPTPSTNDQVFTSMLFGCTIGIGAWTASEAFIQSSKSWRRIRRVTAYVAFIWAEWWSCLIISIIGWMNMRSYIAPSFAFYFFVVLLWSIQIQCLMQIIINRIALLMLVPAYATRLKWAVFFTLLAIIISTFCIYVPARLQINATYIYAFNIWIRVKKSILLAVDIALNLCFIYLVRSHLIAAGLVKYQKLYRFNLGMIFISIILDVVTISLISLQHYFVYTQLHPLTYLIKLHIEMRMADLIGKIVKSSHPINSHDEPASQSWSMRQSKKISGSLGRATRHEEIPGGDAHKTRGGTEDVEMGSQSWLCELGTSKVGIPQSVYTPEGERLSELRLLR</sequence>
<feature type="transmembrane region" description="Helical" evidence="2">
    <location>
        <begin position="112"/>
        <end position="130"/>
    </location>
</feature>
<evidence type="ECO:0000256" key="1">
    <source>
        <dbReference type="SAM" id="MobiDB-lite"/>
    </source>
</evidence>
<dbReference type="PANTHER" id="PTHR35179">
    <property type="entry name" value="PROTEIN CBG02620"/>
    <property type="match status" value="1"/>
</dbReference>
<dbReference type="AlphaFoldDB" id="A0A9P9DDQ1"/>
<proteinExistence type="predicted"/>
<feature type="transmembrane region" description="Helical" evidence="2">
    <location>
        <begin position="136"/>
        <end position="155"/>
    </location>
</feature>
<keyword evidence="2" id="KW-0812">Transmembrane</keyword>
<dbReference type="PANTHER" id="PTHR35179:SF1">
    <property type="entry name" value="INTEGRAL MEMBRANE PROTEIN"/>
    <property type="match status" value="1"/>
</dbReference>
<dbReference type="EMBL" id="JAGMUU010000034">
    <property type="protein sequence ID" value="KAH7117263.1"/>
    <property type="molecule type" value="Genomic_DNA"/>
</dbReference>
<evidence type="ECO:0000256" key="2">
    <source>
        <dbReference type="SAM" id="Phobius"/>
    </source>
</evidence>
<protein>
    <submittedName>
        <fullName evidence="3">Uncharacterized protein</fullName>
    </submittedName>
</protein>
<organism evidence="3 4">
    <name type="scientific">Dactylonectria estremocensis</name>
    <dbReference type="NCBI Taxonomy" id="1079267"/>
    <lineage>
        <taxon>Eukaryota</taxon>
        <taxon>Fungi</taxon>
        <taxon>Dikarya</taxon>
        <taxon>Ascomycota</taxon>
        <taxon>Pezizomycotina</taxon>
        <taxon>Sordariomycetes</taxon>
        <taxon>Hypocreomycetidae</taxon>
        <taxon>Hypocreales</taxon>
        <taxon>Nectriaceae</taxon>
        <taxon>Dactylonectria</taxon>
    </lineage>
</organism>
<comment type="caution">
    <text evidence="3">The sequence shown here is derived from an EMBL/GenBank/DDBJ whole genome shotgun (WGS) entry which is preliminary data.</text>
</comment>
<feature type="transmembrane region" description="Helical" evidence="2">
    <location>
        <begin position="62"/>
        <end position="84"/>
    </location>
</feature>
<dbReference type="Proteomes" id="UP000717696">
    <property type="component" value="Unassembled WGS sequence"/>
</dbReference>
<evidence type="ECO:0000313" key="3">
    <source>
        <dbReference type="EMBL" id="KAH7117263.1"/>
    </source>
</evidence>
<keyword evidence="4" id="KW-1185">Reference proteome</keyword>
<evidence type="ECO:0000313" key="4">
    <source>
        <dbReference type="Proteomes" id="UP000717696"/>
    </source>
</evidence>
<feature type="transmembrane region" description="Helical" evidence="2">
    <location>
        <begin position="176"/>
        <end position="193"/>
    </location>
</feature>
<name>A0A9P9DDQ1_9HYPO</name>
<gene>
    <name evidence="3" type="ORF">B0J13DRAFT_203909</name>
</gene>
<feature type="transmembrane region" description="Helical" evidence="2">
    <location>
        <begin position="28"/>
        <end position="50"/>
    </location>
</feature>
<feature type="compositionally biased region" description="Basic and acidic residues" evidence="1">
    <location>
        <begin position="297"/>
        <end position="314"/>
    </location>
</feature>